<dbReference type="EMBL" id="CM035425">
    <property type="protein sequence ID" value="KAH7332361.1"/>
    <property type="molecule type" value="Genomic_DNA"/>
</dbReference>
<organism evidence="4 5">
    <name type="scientific">Ceratopteris richardii</name>
    <name type="common">Triangle waterfern</name>
    <dbReference type="NCBI Taxonomy" id="49495"/>
    <lineage>
        <taxon>Eukaryota</taxon>
        <taxon>Viridiplantae</taxon>
        <taxon>Streptophyta</taxon>
        <taxon>Embryophyta</taxon>
        <taxon>Tracheophyta</taxon>
        <taxon>Polypodiopsida</taxon>
        <taxon>Polypodiidae</taxon>
        <taxon>Polypodiales</taxon>
        <taxon>Pteridineae</taxon>
        <taxon>Pteridaceae</taxon>
        <taxon>Parkerioideae</taxon>
        <taxon>Ceratopteris</taxon>
    </lineage>
</organism>
<evidence type="ECO:0000256" key="2">
    <source>
        <dbReference type="SAM" id="MobiDB-lite"/>
    </source>
</evidence>
<feature type="region of interest" description="Disordered" evidence="2">
    <location>
        <begin position="730"/>
        <end position="749"/>
    </location>
</feature>
<gene>
    <name evidence="4" type="ORF">KP509_20G084000</name>
</gene>
<name>A0A8T2SIR4_CERRI</name>
<dbReference type="Proteomes" id="UP000825935">
    <property type="component" value="Chromosome 20"/>
</dbReference>
<proteinExistence type="predicted"/>
<evidence type="ECO:0000259" key="3">
    <source>
        <dbReference type="PROSITE" id="PS50103"/>
    </source>
</evidence>
<feature type="compositionally biased region" description="Polar residues" evidence="2">
    <location>
        <begin position="777"/>
        <end position="794"/>
    </location>
</feature>
<comment type="caution">
    <text evidence="4">The sequence shown here is derived from an EMBL/GenBank/DDBJ whole genome shotgun (WGS) entry which is preliminary data.</text>
</comment>
<keyword evidence="1" id="KW-0862">Zinc</keyword>
<reference evidence="4" key="1">
    <citation type="submission" date="2021-08" db="EMBL/GenBank/DDBJ databases">
        <title>WGS assembly of Ceratopteris richardii.</title>
        <authorList>
            <person name="Marchant D.B."/>
            <person name="Chen G."/>
            <person name="Jenkins J."/>
            <person name="Shu S."/>
            <person name="Leebens-Mack J."/>
            <person name="Grimwood J."/>
            <person name="Schmutz J."/>
            <person name="Soltis P."/>
            <person name="Soltis D."/>
            <person name="Chen Z.-H."/>
        </authorList>
    </citation>
    <scope>NUCLEOTIDE SEQUENCE</scope>
    <source>
        <strain evidence="4">Whitten #5841</strain>
        <tissue evidence="4">Leaf</tissue>
    </source>
</reference>
<feature type="compositionally biased region" description="Polar residues" evidence="2">
    <location>
        <begin position="600"/>
        <end position="619"/>
    </location>
</feature>
<dbReference type="OrthoDB" id="1935339at2759"/>
<dbReference type="SMART" id="SM00356">
    <property type="entry name" value="ZnF_C3H1"/>
    <property type="match status" value="1"/>
</dbReference>
<evidence type="ECO:0000313" key="4">
    <source>
        <dbReference type="EMBL" id="KAH7332361.1"/>
    </source>
</evidence>
<feature type="region of interest" description="Disordered" evidence="2">
    <location>
        <begin position="578"/>
        <end position="723"/>
    </location>
</feature>
<dbReference type="InterPro" id="IPR052650">
    <property type="entry name" value="Zinc_finger_CCCH"/>
</dbReference>
<sequence>MRWSSMGRGDRDWRADREYFGRGRRGGRGGGPNPCFYYARGRCLKGSSCRYLHVDREASGNERSSWRRDIQSERFTSDTVLEDHTAEHTRGQWIMDSQVDRQDEFGPSAQQDHVVENQKQDSVASFNVPQEEIGQEPSFSKAVTHFPQEELWATKNTSEDREVMAYNKALELVGLFPKESVNTKAKPIHNMARVEAKSDAMSFTDKASRPDESKFRFSEFPRKSTLMQSSEYAQETHTLGGAPPNCLVDTSHNEFNGEVTYDGVKEVQPSAIRKEAAVLQCLRMNEHHDERLTESTRVLEEVKTMGEDNVKKLFGQNNIPVSMLSGDQNVGNVQENSVVIGVEGTVKCPGTDVAGSSLNMSLEASDLISMRTEIMGKTIHFDSNASAEVNAMETSKEESKTGLSCKAETSSDPAEINKVPTLIERTQSPLDEEASRKMEIKPMNELEAANVSKTSYSGDEERVYKEIEGELHASAALVAGGQTSAPEAKSVPLTSCTQLGQQHILTGQQTPGILPLPADVQRQISTCQPLSVTGISFPPLFQGQNRPPMGQIYPQNHPSSSMQYPSFAADIRGTYHPPLNRPLMMPQPLDQGAHPIGKLTSENTGYPSSRGWGQQQLTSGPLLRAPEGLGVSSRQSHIPSTSGSYYGPPSHGSSFPVDQFSQHQQASYPASQFTQLPRPANPEGFGQSHSSNPGGFQSLSSVPVQSKPSGAFMQPNSGASLPQQQNIASSAGLYPSQPPQSYRPSDPRQMFMSHTASQNYGQLNQSAFSSAFPVRPINQNLPASGQQPGQTNQFINQSTSLPFTQSQPTRVTFGLTDSFIPEQSQPFQLSSDIATKQLSAMSAEFSSQPATLSPLPSQNNPAWTFQGSQTSVTPSTGQSTIYSYSLTAIPPLSGMVQDPKPTSSSVRKDQFDSLYDGTGSGLSGGSKMGMMNSVPEARILGDGAKTDLAVGTENHSLDLDTHRSSIPASTKQSEIDVKATAEDIGVVENVSPENWSPGQPTDVAEADKDHALSKKSNRGLKMLRAAIADHVKEVLKPTWKEGYMSKEAFKTIAKKAVEKVIGNVPSHHIPKSQEKVDQYMKAARPKISKLVQGYVDKYLKL</sequence>
<accession>A0A8T2SIR4</accession>
<evidence type="ECO:0000313" key="5">
    <source>
        <dbReference type="Proteomes" id="UP000825935"/>
    </source>
</evidence>
<keyword evidence="1" id="KW-0479">Metal-binding</keyword>
<feature type="compositionally biased region" description="Polar residues" evidence="2">
    <location>
        <begin position="659"/>
        <end position="675"/>
    </location>
</feature>
<feature type="region of interest" description="Disordered" evidence="2">
    <location>
        <begin position="394"/>
        <end position="413"/>
    </location>
</feature>
<dbReference type="InterPro" id="IPR000571">
    <property type="entry name" value="Znf_CCCH"/>
</dbReference>
<evidence type="ECO:0000256" key="1">
    <source>
        <dbReference type="PROSITE-ProRule" id="PRU00723"/>
    </source>
</evidence>
<feature type="compositionally biased region" description="Low complexity" evidence="2">
    <location>
        <begin position="639"/>
        <end position="654"/>
    </location>
</feature>
<feature type="region of interest" description="Disordered" evidence="2">
    <location>
        <begin position="775"/>
        <end position="794"/>
    </location>
</feature>
<keyword evidence="5" id="KW-1185">Reference proteome</keyword>
<feature type="domain" description="C3H1-type" evidence="3">
    <location>
        <begin position="29"/>
        <end position="56"/>
    </location>
</feature>
<dbReference type="PANTHER" id="PTHR36886:SF3">
    <property type="entry name" value="PROTEIN FRIGIDA-ESSENTIAL 1"/>
    <property type="match status" value="1"/>
</dbReference>
<dbReference type="GO" id="GO:0008270">
    <property type="term" value="F:zinc ion binding"/>
    <property type="evidence" value="ECO:0007669"/>
    <property type="project" value="UniProtKB-KW"/>
</dbReference>
<keyword evidence="1" id="KW-0863">Zinc-finger</keyword>
<feature type="compositionally biased region" description="Polar residues" evidence="2">
    <location>
        <begin position="687"/>
        <end position="723"/>
    </location>
</feature>
<dbReference type="AlphaFoldDB" id="A0A8T2SIR4"/>
<dbReference type="PROSITE" id="PS50103">
    <property type="entry name" value="ZF_C3H1"/>
    <property type="match status" value="1"/>
</dbReference>
<feature type="compositionally biased region" description="Low complexity" evidence="2">
    <location>
        <begin position="739"/>
        <end position="749"/>
    </location>
</feature>
<dbReference type="PANTHER" id="PTHR36886">
    <property type="entry name" value="PROTEIN FRIGIDA-ESSENTIAL 1"/>
    <property type="match status" value="1"/>
</dbReference>
<feature type="zinc finger region" description="C3H1-type" evidence="1">
    <location>
        <begin position="29"/>
        <end position="56"/>
    </location>
</feature>
<protein>
    <recommendedName>
        <fullName evidence="3">C3H1-type domain-containing protein</fullName>
    </recommendedName>
</protein>